<organism evidence="2">
    <name type="scientific">Acerihabitans sp. KWT182</name>
    <dbReference type="NCBI Taxonomy" id="3157919"/>
    <lineage>
        <taxon>Bacteria</taxon>
        <taxon>Pseudomonadati</taxon>
        <taxon>Pseudomonadota</taxon>
        <taxon>Gammaproteobacteria</taxon>
        <taxon>Enterobacterales</taxon>
        <taxon>Pectobacteriaceae</taxon>
        <taxon>Acerihabitans</taxon>
    </lineage>
</organism>
<dbReference type="Pfam" id="PF13560">
    <property type="entry name" value="HTH_31"/>
    <property type="match status" value="1"/>
</dbReference>
<feature type="domain" description="HTH cro/C1-type" evidence="1">
    <location>
        <begin position="17"/>
        <end position="70"/>
    </location>
</feature>
<dbReference type="InterPro" id="IPR001387">
    <property type="entry name" value="Cro/C1-type_HTH"/>
</dbReference>
<dbReference type="GO" id="GO:0003677">
    <property type="term" value="F:DNA binding"/>
    <property type="evidence" value="ECO:0007669"/>
    <property type="project" value="InterPro"/>
</dbReference>
<dbReference type="Gene3D" id="1.10.260.40">
    <property type="entry name" value="lambda repressor-like DNA-binding domains"/>
    <property type="match status" value="1"/>
</dbReference>
<dbReference type="SUPFAM" id="SSF47413">
    <property type="entry name" value="lambda repressor-like DNA-binding domains"/>
    <property type="match status" value="1"/>
</dbReference>
<sequence>MRVFRVEQALKKLGRDIQDARKRRRISTSLMAERIGITRATLSRLEAGEPKVSMGSYAIALYVLGKLDDLENIVDRTRDPLGLDLMDEQLPVRIRTGRPG</sequence>
<dbReference type="EMBL" id="CP157947">
    <property type="protein sequence ID" value="XBS69573.1"/>
    <property type="molecule type" value="Genomic_DNA"/>
</dbReference>
<dbReference type="CDD" id="cd00093">
    <property type="entry name" value="HTH_XRE"/>
    <property type="match status" value="1"/>
</dbReference>
<gene>
    <name evidence="2" type="ORF">ABK905_25020</name>
</gene>
<evidence type="ECO:0000313" key="2">
    <source>
        <dbReference type="EMBL" id="XBS69573.1"/>
    </source>
</evidence>
<dbReference type="InterPro" id="IPR010982">
    <property type="entry name" value="Lambda_DNA-bd_dom_sf"/>
</dbReference>
<protein>
    <submittedName>
        <fullName evidence="2">Helix-turn-helix transcriptional regulator</fullName>
    </submittedName>
</protein>
<dbReference type="PROSITE" id="PS50943">
    <property type="entry name" value="HTH_CROC1"/>
    <property type="match status" value="1"/>
</dbReference>
<proteinExistence type="predicted"/>
<dbReference type="AlphaFoldDB" id="A0AAU7Q913"/>
<accession>A0AAU7Q913</accession>
<evidence type="ECO:0000259" key="1">
    <source>
        <dbReference type="PROSITE" id="PS50943"/>
    </source>
</evidence>
<reference evidence="2" key="1">
    <citation type="submission" date="2024-06" db="EMBL/GenBank/DDBJ databases">
        <authorList>
            <person name="Coelho C."/>
            <person name="Bento M."/>
            <person name="Garcia E."/>
            <person name="Camelo A."/>
            <person name="Brandao I."/>
            <person name="Espirito Santo C."/>
            <person name="Trovao J."/>
            <person name="Verissimo A."/>
            <person name="Costa J."/>
            <person name="Tiago I."/>
        </authorList>
    </citation>
    <scope>NUCLEOTIDE SEQUENCE</scope>
    <source>
        <strain evidence="2">KWT182</strain>
    </source>
</reference>
<name>A0AAU7Q913_9GAMM</name>